<dbReference type="GO" id="GO:0006352">
    <property type="term" value="P:DNA-templated transcription initiation"/>
    <property type="evidence" value="ECO:0007669"/>
    <property type="project" value="InterPro"/>
</dbReference>
<feature type="non-terminal residue" evidence="2">
    <location>
        <position position="1"/>
    </location>
</feature>
<sequence length="68" mass="7524">EALRVIGDAIESLPPSQRAVITLRDVQGWSAEEVRNALELSETNERVLLHRARAKGRAALEAYLVEDA</sequence>
<dbReference type="GO" id="GO:0003677">
    <property type="term" value="F:DNA binding"/>
    <property type="evidence" value="ECO:0007669"/>
    <property type="project" value="InterPro"/>
</dbReference>
<dbReference type="Gene3D" id="1.10.10.10">
    <property type="entry name" value="Winged helix-like DNA-binding domain superfamily/Winged helix DNA-binding domain"/>
    <property type="match status" value="1"/>
</dbReference>
<dbReference type="Proteomes" id="UP001206878">
    <property type="component" value="Unassembled WGS sequence"/>
</dbReference>
<feature type="domain" description="RNA polymerase sigma factor 70 region 4 type 2" evidence="1">
    <location>
        <begin position="5"/>
        <end position="55"/>
    </location>
</feature>
<dbReference type="EMBL" id="JANPXH010001432">
    <property type="protein sequence ID" value="MCR6679556.1"/>
    <property type="molecule type" value="Genomic_DNA"/>
</dbReference>
<comment type="caution">
    <text evidence="2">The sequence shown here is derived from an EMBL/GenBank/DDBJ whole genome shotgun (WGS) entry which is preliminary data.</text>
</comment>
<gene>
    <name evidence="2" type="ORF">NVV43_29355</name>
</gene>
<dbReference type="CDD" id="cd06171">
    <property type="entry name" value="Sigma70_r4"/>
    <property type="match status" value="1"/>
</dbReference>
<name>A0AAW5MU87_9ESCH</name>
<organism evidence="2 3">
    <name type="scientific">Escherichia marmotae</name>
    <dbReference type="NCBI Taxonomy" id="1499973"/>
    <lineage>
        <taxon>Bacteria</taxon>
        <taxon>Pseudomonadati</taxon>
        <taxon>Pseudomonadota</taxon>
        <taxon>Gammaproteobacteria</taxon>
        <taxon>Enterobacterales</taxon>
        <taxon>Enterobacteriaceae</taxon>
        <taxon>Escherichia</taxon>
    </lineage>
</organism>
<dbReference type="GO" id="GO:0016987">
    <property type="term" value="F:sigma factor activity"/>
    <property type="evidence" value="ECO:0007669"/>
    <property type="project" value="InterPro"/>
</dbReference>
<dbReference type="InterPro" id="IPR013324">
    <property type="entry name" value="RNA_pol_sigma_r3/r4-like"/>
</dbReference>
<accession>A0AAW5MU87</accession>
<evidence type="ECO:0000313" key="2">
    <source>
        <dbReference type="EMBL" id="MCR6679556.1"/>
    </source>
</evidence>
<reference evidence="2" key="1">
    <citation type="submission" date="2022-07" db="EMBL/GenBank/DDBJ databases">
        <title>Diversity of ethanolamine utilization by human commensal Escherichia coli.</title>
        <authorList>
            <person name="Jubelin G."/>
        </authorList>
    </citation>
    <scope>NUCLEOTIDE SEQUENCE</scope>
    <source>
        <strain evidence="2">S1</strain>
    </source>
</reference>
<proteinExistence type="predicted"/>
<evidence type="ECO:0000313" key="3">
    <source>
        <dbReference type="Proteomes" id="UP001206878"/>
    </source>
</evidence>
<dbReference type="InterPro" id="IPR013249">
    <property type="entry name" value="RNA_pol_sigma70_r4_t2"/>
</dbReference>
<protein>
    <recommendedName>
        <fullName evidence="1">RNA polymerase sigma factor 70 region 4 type 2 domain-containing protein</fullName>
    </recommendedName>
</protein>
<dbReference type="AlphaFoldDB" id="A0AAW5MU87"/>
<dbReference type="Pfam" id="PF08281">
    <property type="entry name" value="Sigma70_r4_2"/>
    <property type="match status" value="1"/>
</dbReference>
<dbReference type="SUPFAM" id="SSF88659">
    <property type="entry name" value="Sigma3 and sigma4 domains of RNA polymerase sigma factors"/>
    <property type="match status" value="1"/>
</dbReference>
<evidence type="ECO:0000259" key="1">
    <source>
        <dbReference type="Pfam" id="PF08281"/>
    </source>
</evidence>
<dbReference type="InterPro" id="IPR036388">
    <property type="entry name" value="WH-like_DNA-bd_sf"/>
</dbReference>